<organism evidence="1 2">
    <name type="scientific">Diversispora eburnea</name>
    <dbReference type="NCBI Taxonomy" id="1213867"/>
    <lineage>
        <taxon>Eukaryota</taxon>
        <taxon>Fungi</taxon>
        <taxon>Fungi incertae sedis</taxon>
        <taxon>Mucoromycota</taxon>
        <taxon>Glomeromycotina</taxon>
        <taxon>Glomeromycetes</taxon>
        <taxon>Diversisporales</taxon>
        <taxon>Diversisporaceae</taxon>
        <taxon>Diversispora</taxon>
    </lineage>
</organism>
<keyword evidence="2" id="KW-1185">Reference proteome</keyword>
<evidence type="ECO:0000313" key="2">
    <source>
        <dbReference type="Proteomes" id="UP000789706"/>
    </source>
</evidence>
<proteinExistence type="predicted"/>
<dbReference type="Proteomes" id="UP000789706">
    <property type="component" value="Unassembled WGS sequence"/>
</dbReference>
<feature type="non-terminal residue" evidence="1">
    <location>
        <position position="90"/>
    </location>
</feature>
<sequence>PLNLNNNIINNLIFNETVDQDSIFSERHEILRITARWNLEQYTEKMTNQMWGEFEALGATTYPELDEIPSNQISIREATRLQSVGLVSCS</sequence>
<gene>
    <name evidence="1" type="ORF">DEBURN_LOCUS10982</name>
</gene>
<dbReference type="OrthoDB" id="2430997at2759"/>
<protein>
    <submittedName>
        <fullName evidence="1">8302_t:CDS:1</fullName>
    </submittedName>
</protein>
<dbReference type="EMBL" id="CAJVPK010004378">
    <property type="protein sequence ID" value="CAG8636268.1"/>
    <property type="molecule type" value="Genomic_DNA"/>
</dbReference>
<feature type="non-terminal residue" evidence="1">
    <location>
        <position position="1"/>
    </location>
</feature>
<reference evidence="1" key="1">
    <citation type="submission" date="2021-06" db="EMBL/GenBank/DDBJ databases">
        <authorList>
            <person name="Kallberg Y."/>
            <person name="Tangrot J."/>
            <person name="Rosling A."/>
        </authorList>
    </citation>
    <scope>NUCLEOTIDE SEQUENCE</scope>
    <source>
        <strain evidence="1">AZ414A</strain>
    </source>
</reference>
<accession>A0A9N9DDM7</accession>
<name>A0A9N9DDM7_9GLOM</name>
<dbReference type="AlphaFoldDB" id="A0A9N9DDM7"/>
<comment type="caution">
    <text evidence="1">The sequence shown here is derived from an EMBL/GenBank/DDBJ whole genome shotgun (WGS) entry which is preliminary data.</text>
</comment>
<evidence type="ECO:0000313" key="1">
    <source>
        <dbReference type="EMBL" id="CAG8636268.1"/>
    </source>
</evidence>